<accession>A0AAV7N0B8</accession>
<evidence type="ECO:0000313" key="2">
    <source>
        <dbReference type="EMBL" id="KAJ1109463.1"/>
    </source>
</evidence>
<comment type="caution">
    <text evidence="2">The sequence shown here is derived from an EMBL/GenBank/DDBJ whole genome shotgun (WGS) entry which is preliminary data.</text>
</comment>
<organism evidence="2 3">
    <name type="scientific">Pleurodeles waltl</name>
    <name type="common">Iberian ribbed newt</name>
    <dbReference type="NCBI Taxonomy" id="8319"/>
    <lineage>
        <taxon>Eukaryota</taxon>
        <taxon>Metazoa</taxon>
        <taxon>Chordata</taxon>
        <taxon>Craniata</taxon>
        <taxon>Vertebrata</taxon>
        <taxon>Euteleostomi</taxon>
        <taxon>Amphibia</taxon>
        <taxon>Batrachia</taxon>
        <taxon>Caudata</taxon>
        <taxon>Salamandroidea</taxon>
        <taxon>Salamandridae</taxon>
        <taxon>Pleurodelinae</taxon>
        <taxon>Pleurodeles</taxon>
    </lineage>
</organism>
<proteinExistence type="predicted"/>
<feature type="region of interest" description="Disordered" evidence="1">
    <location>
        <begin position="1"/>
        <end position="41"/>
    </location>
</feature>
<keyword evidence="3" id="KW-1185">Reference proteome</keyword>
<sequence length="123" mass="13807">MRKKKIRRGGPQAPGSNEQAEEETGIGLFINGPQSRNTGRVKRRFREGRLQAPGSNKWVEEETGIGLFINGLHSCSTGRTWARAQAKTRPVYARNRSGGAPTFRRVVKRLAIREISKVVNYPF</sequence>
<evidence type="ECO:0000256" key="1">
    <source>
        <dbReference type="SAM" id="MobiDB-lite"/>
    </source>
</evidence>
<gene>
    <name evidence="2" type="ORF">NDU88_006823</name>
</gene>
<dbReference type="Proteomes" id="UP001066276">
    <property type="component" value="Chromosome 9"/>
</dbReference>
<protein>
    <submittedName>
        <fullName evidence="2">Uncharacterized protein</fullName>
    </submittedName>
</protein>
<dbReference type="AlphaFoldDB" id="A0AAV7N0B8"/>
<reference evidence="2" key="1">
    <citation type="journal article" date="2022" name="bioRxiv">
        <title>Sequencing and chromosome-scale assembly of the giantPleurodeles waltlgenome.</title>
        <authorList>
            <person name="Brown T."/>
            <person name="Elewa A."/>
            <person name="Iarovenko S."/>
            <person name="Subramanian E."/>
            <person name="Araus A.J."/>
            <person name="Petzold A."/>
            <person name="Susuki M."/>
            <person name="Suzuki K.-i.T."/>
            <person name="Hayashi T."/>
            <person name="Toyoda A."/>
            <person name="Oliveira C."/>
            <person name="Osipova E."/>
            <person name="Leigh N.D."/>
            <person name="Simon A."/>
            <person name="Yun M.H."/>
        </authorList>
    </citation>
    <scope>NUCLEOTIDE SEQUENCE</scope>
    <source>
        <strain evidence="2">20211129_DDA</strain>
        <tissue evidence="2">Liver</tissue>
    </source>
</reference>
<name>A0AAV7N0B8_PLEWA</name>
<dbReference type="EMBL" id="JANPWB010000013">
    <property type="protein sequence ID" value="KAJ1109463.1"/>
    <property type="molecule type" value="Genomic_DNA"/>
</dbReference>
<evidence type="ECO:0000313" key="3">
    <source>
        <dbReference type="Proteomes" id="UP001066276"/>
    </source>
</evidence>